<reference evidence="2" key="1">
    <citation type="journal article" date="2019" name="Int. J. Syst. Evol. Microbiol.">
        <title>The Global Catalogue of Microorganisms (GCM) 10K type strain sequencing project: providing services to taxonomists for standard genome sequencing and annotation.</title>
        <authorList>
            <consortium name="The Broad Institute Genomics Platform"/>
            <consortium name="The Broad Institute Genome Sequencing Center for Infectious Disease"/>
            <person name="Wu L."/>
            <person name="Ma J."/>
        </authorList>
    </citation>
    <scope>NUCLEOTIDE SEQUENCE [LARGE SCALE GENOMIC DNA]</scope>
    <source>
        <strain evidence="2">JCM 17805</strain>
    </source>
</reference>
<comment type="caution">
    <text evidence="1">The sequence shown here is derived from an EMBL/GenBank/DDBJ whole genome shotgun (WGS) entry which is preliminary data.</text>
</comment>
<evidence type="ECO:0000313" key="2">
    <source>
        <dbReference type="Proteomes" id="UP001500604"/>
    </source>
</evidence>
<sequence>MLLLPSVHAAKALWYLGQKIPDVTRTWQSHDYRQATDALKTIDEKQPDALPRRGGEYTGAVFERLINEENFRPQLDIYESLDFRREEASRILFSLKEIMRLYFDFSASRQPYGKEALSLMSYSIRQQAVLFDLTVEFWLTLSEEDQQSPERLEGLNDTKAAAAMLASSALDYLNLHQQFDQQALILYSYELGKTWPELFVHLPKAERERLLVKVVQISENHDLDEVQKTLSELLPVLTKIHDGIG</sequence>
<name>A0ABP8V9Y3_9GAMM</name>
<evidence type="ECO:0000313" key="1">
    <source>
        <dbReference type="EMBL" id="GAA4651782.1"/>
    </source>
</evidence>
<dbReference type="Proteomes" id="UP001500604">
    <property type="component" value="Unassembled WGS sequence"/>
</dbReference>
<gene>
    <name evidence="1" type="ORF">GCM10023116_40660</name>
</gene>
<accession>A0ABP8V9Y3</accession>
<protein>
    <submittedName>
        <fullName evidence="1">Uncharacterized protein</fullName>
    </submittedName>
</protein>
<proteinExistence type="predicted"/>
<dbReference type="EMBL" id="BAABFL010000462">
    <property type="protein sequence ID" value="GAA4651782.1"/>
    <property type="molecule type" value="Genomic_DNA"/>
</dbReference>
<keyword evidence="2" id="KW-1185">Reference proteome</keyword>
<organism evidence="1 2">
    <name type="scientific">Kistimonas scapharcae</name>
    <dbReference type="NCBI Taxonomy" id="1036133"/>
    <lineage>
        <taxon>Bacteria</taxon>
        <taxon>Pseudomonadati</taxon>
        <taxon>Pseudomonadota</taxon>
        <taxon>Gammaproteobacteria</taxon>
        <taxon>Oceanospirillales</taxon>
        <taxon>Endozoicomonadaceae</taxon>
        <taxon>Kistimonas</taxon>
    </lineage>
</organism>